<evidence type="ECO:0000313" key="2">
    <source>
        <dbReference type="EMBL" id="VDM01930.1"/>
    </source>
</evidence>
<evidence type="ECO:0000313" key="3">
    <source>
        <dbReference type="Proteomes" id="UP000275846"/>
    </source>
</evidence>
<dbReference type="OrthoDB" id="1920064at2759"/>
<dbReference type="Proteomes" id="UP000275846">
    <property type="component" value="Unassembled WGS sequence"/>
</dbReference>
<organism evidence="4">
    <name type="scientific">Schistocephalus solidus</name>
    <name type="common">Tapeworm</name>
    <dbReference type="NCBI Taxonomy" id="70667"/>
    <lineage>
        <taxon>Eukaryota</taxon>
        <taxon>Metazoa</taxon>
        <taxon>Spiralia</taxon>
        <taxon>Lophotrochozoa</taxon>
        <taxon>Platyhelminthes</taxon>
        <taxon>Cestoda</taxon>
        <taxon>Eucestoda</taxon>
        <taxon>Diphyllobothriidea</taxon>
        <taxon>Diphyllobothriidae</taxon>
        <taxon>Schistocephalus</taxon>
    </lineage>
</organism>
<protein>
    <submittedName>
        <fullName evidence="4">E2F transcription factor 6</fullName>
    </submittedName>
</protein>
<feature type="compositionally biased region" description="Gly residues" evidence="1">
    <location>
        <begin position="1"/>
        <end position="29"/>
    </location>
</feature>
<feature type="region of interest" description="Disordered" evidence="1">
    <location>
        <begin position="1"/>
        <end position="50"/>
    </location>
</feature>
<reference evidence="4" key="1">
    <citation type="submission" date="2016-06" db="UniProtKB">
        <authorList>
            <consortium name="WormBaseParasite"/>
        </authorList>
    </citation>
    <scope>IDENTIFICATION</scope>
</reference>
<dbReference type="AlphaFoldDB" id="A0A183TGE6"/>
<gene>
    <name evidence="2" type="ORF">SSLN_LOCUS15544</name>
</gene>
<reference evidence="2 3" key="2">
    <citation type="submission" date="2018-11" db="EMBL/GenBank/DDBJ databases">
        <authorList>
            <consortium name="Pathogen Informatics"/>
        </authorList>
    </citation>
    <scope>NUCLEOTIDE SEQUENCE [LARGE SCALE GENOMIC DNA]</scope>
    <source>
        <strain evidence="2 3">NST_G2</strain>
    </source>
</reference>
<proteinExistence type="predicted"/>
<sequence>MAGGGGDGGGDGGWDGGGDGGGSGDGGGVAAPSQLRLPQHGMDDEDSGPLQEIRVRDSALPSQLQYSLEEAEMKVIQLPGLDQV</sequence>
<evidence type="ECO:0000313" key="4">
    <source>
        <dbReference type="WBParaSite" id="SSLN_0001613501-mRNA-1"/>
    </source>
</evidence>
<dbReference type="WBParaSite" id="SSLN_0001613501-mRNA-1">
    <property type="protein sequence ID" value="SSLN_0001613501-mRNA-1"/>
    <property type="gene ID" value="SSLN_0001613501"/>
</dbReference>
<keyword evidence="3" id="KW-1185">Reference proteome</keyword>
<evidence type="ECO:0000256" key="1">
    <source>
        <dbReference type="SAM" id="MobiDB-lite"/>
    </source>
</evidence>
<name>A0A183TGE6_SCHSO</name>
<accession>A0A183TGE6</accession>
<dbReference type="EMBL" id="UYSU01040057">
    <property type="protein sequence ID" value="VDM01930.1"/>
    <property type="molecule type" value="Genomic_DNA"/>
</dbReference>